<accession>A0A9P8L5R9</accession>
<feature type="region of interest" description="Disordered" evidence="5">
    <location>
        <begin position="16"/>
        <end position="37"/>
    </location>
</feature>
<feature type="transmembrane region" description="Helical" evidence="6">
    <location>
        <begin position="427"/>
        <end position="450"/>
    </location>
</feature>
<dbReference type="PROSITE" id="PS50850">
    <property type="entry name" value="MFS"/>
    <property type="match status" value="1"/>
</dbReference>
<feature type="transmembrane region" description="Helical" evidence="6">
    <location>
        <begin position="563"/>
        <end position="584"/>
    </location>
</feature>
<feature type="transmembrane region" description="Helical" evidence="6">
    <location>
        <begin position="225"/>
        <end position="244"/>
    </location>
</feature>
<evidence type="ECO:0000256" key="2">
    <source>
        <dbReference type="ARBA" id="ARBA00022692"/>
    </source>
</evidence>
<dbReference type="OrthoDB" id="419537at2759"/>
<feature type="transmembrane region" description="Helical" evidence="6">
    <location>
        <begin position="465"/>
        <end position="485"/>
    </location>
</feature>
<dbReference type="Gene3D" id="1.20.1250.20">
    <property type="entry name" value="MFS general substrate transporter like domains"/>
    <property type="match status" value="1"/>
</dbReference>
<feature type="transmembrane region" description="Helical" evidence="6">
    <location>
        <begin position="650"/>
        <end position="669"/>
    </location>
</feature>
<evidence type="ECO:0000256" key="6">
    <source>
        <dbReference type="SAM" id="Phobius"/>
    </source>
</evidence>
<evidence type="ECO:0000259" key="7">
    <source>
        <dbReference type="PROSITE" id="PS50850"/>
    </source>
</evidence>
<sequence>MEISYAELDMTFQGEHTPLLTATSSDTGADEGGSDGRLDNESLCSNLSIDADEEPLDLLLARFGSPVAPLGLDGGIPGAPLVRRGRVPHNSARIRWKPSHSSFIDGAESARRRSISPVISYTSRLSNRSNLVDDDTGDGSKPDQKSRFLGGVSDAQFWAIFFGVLLVVFVACFDSTLMASSHPVVTSYFQSSNAASWLSTSFLLTSTAFQPIFGRISDTIGRKPPYLFTLVVFAIGTVWCGSAQSIFSFIMARAACGLGAGGAMAMGSIINTDLVPMKIRGTYQAYLNLAYGIGCSLGAAMGGFLADALGWRWEFWIQVPAITLCLMVAALTTPDDLGPQLAKRSGTSLWQTMKGFDLAGSFLLTTSVTFLILALNLGGNVLPWADSRIITAFIISGITGSVLIAVEKRADKPVLPLKILFSNPRGNLVFSNFFASMTMNTVLFNVPLYFQAVLLDSATRSGTRLVLPFLLSMIAGVSTGLIITWSTRMKPTLMLGYALLLIGSILLAIMKGGLPTWVYNWIIAPACLGQGFAFPSTTMAMLVTSHQEDMAVAISTLMLWRSLGTVMGVAISSLIMQNTLLLFLTQFVTGPDREEVITWNRCKDFGRTSTDFWRCRQVISKARKSVEAITHLSKRYQGQVIDAYSASLQLAFISAIVTTAIAILLVLYIDIPRLSDRHETVAADD</sequence>
<comment type="caution">
    <text evidence="8">The sequence shown here is derived from an EMBL/GenBank/DDBJ whole genome shotgun (WGS) entry which is preliminary data.</text>
</comment>
<dbReference type="AlphaFoldDB" id="A0A9P8L5R9"/>
<dbReference type="GO" id="GO:0015174">
    <property type="term" value="F:basic amino acid transmembrane transporter activity"/>
    <property type="evidence" value="ECO:0007669"/>
    <property type="project" value="TreeGrafter"/>
</dbReference>
<feature type="transmembrane region" description="Helical" evidence="6">
    <location>
        <begin position="355"/>
        <end position="377"/>
    </location>
</feature>
<evidence type="ECO:0000256" key="4">
    <source>
        <dbReference type="ARBA" id="ARBA00023136"/>
    </source>
</evidence>
<dbReference type="SUPFAM" id="SSF103473">
    <property type="entry name" value="MFS general substrate transporter"/>
    <property type="match status" value="1"/>
</dbReference>
<keyword evidence="9" id="KW-1185">Reference proteome</keyword>
<feature type="domain" description="Major facilitator superfamily (MFS) profile" evidence="7">
    <location>
        <begin position="160"/>
        <end position="674"/>
    </location>
</feature>
<protein>
    <recommendedName>
        <fullName evidence="7">Major facilitator superfamily (MFS) profile domain-containing protein</fullName>
    </recommendedName>
</protein>
<feature type="transmembrane region" description="Helical" evidence="6">
    <location>
        <begin position="315"/>
        <end position="334"/>
    </location>
</feature>
<evidence type="ECO:0000256" key="1">
    <source>
        <dbReference type="ARBA" id="ARBA00004141"/>
    </source>
</evidence>
<proteinExistence type="predicted"/>
<dbReference type="InterPro" id="IPR020846">
    <property type="entry name" value="MFS_dom"/>
</dbReference>
<feature type="transmembrane region" description="Helical" evidence="6">
    <location>
        <begin position="522"/>
        <end position="543"/>
    </location>
</feature>
<feature type="transmembrane region" description="Helical" evidence="6">
    <location>
        <begin position="492"/>
        <end position="510"/>
    </location>
</feature>
<dbReference type="InterPro" id="IPR011701">
    <property type="entry name" value="MFS"/>
</dbReference>
<evidence type="ECO:0000313" key="8">
    <source>
        <dbReference type="EMBL" id="KAH0543458.1"/>
    </source>
</evidence>
<evidence type="ECO:0000256" key="3">
    <source>
        <dbReference type="ARBA" id="ARBA00022989"/>
    </source>
</evidence>
<name>A0A9P8L5R9_9PEZI</name>
<dbReference type="PANTHER" id="PTHR23501">
    <property type="entry name" value="MAJOR FACILITATOR SUPERFAMILY"/>
    <property type="match status" value="1"/>
</dbReference>
<keyword evidence="2 6" id="KW-0812">Transmembrane</keyword>
<feature type="transmembrane region" description="Helical" evidence="6">
    <location>
        <begin position="389"/>
        <end position="406"/>
    </location>
</feature>
<feature type="transmembrane region" description="Helical" evidence="6">
    <location>
        <begin position="286"/>
        <end position="309"/>
    </location>
</feature>
<feature type="transmembrane region" description="Helical" evidence="6">
    <location>
        <begin position="250"/>
        <end position="274"/>
    </location>
</feature>
<dbReference type="PANTHER" id="PTHR23501:SF67">
    <property type="entry name" value="MFS MULTIDRUG EFFLUX TRANSPORTER (EUROFUNG)"/>
    <property type="match status" value="1"/>
</dbReference>
<evidence type="ECO:0000313" key="9">
    <source>
        <dbReference type="Proteomes" id="UP000698800"/>
    </source>
</evidence>
<dbReference type="Gene3D" id="1.20.1720.10">
    <property type="entry name" value="Multidrug resistance protein D"/>
    <property type="match status" value="1"/>
</dbReference>
<organism evidence="8 9">
    <name type="scientific">Glutinoglossum americanum</name>
    <dbReference type="NCBI Taxonomy" id="1670608"/>
    <lineage>
        <taxon>Eukaryota</taxon>
        <taxon>Fungi</taxon>
        <taxon>Dikarya</taxon>
        <taxon>Ascomycota</taxon>
        <taxon>Pezizomycotina</taxon>
        <taxon>Geoglossomycetes</taxon>
        <taxon>Geoglossales</taxon>
        <taxon>Geoglossaceae</taxon>
        <taxon>Glutinoglossum</taxon>
    </lineage>
</organism>
<gene>
    <name evidence="8" type="ORF">FGG08_002223</name>
</gene>
<feature type="transmembrane region" description="Helical" evidence="6">
    <location>
        <begin position="157"/>
        <end position="179"/>
    </location>
</feature>
<dbReference type="EMBL" id="JAGHQL010000032">
    <property type="protein sequence ID" value="KAH0543458.1"/>
    <property type="molecule type" value="Genomic_DNA"/>
</dbReference>
<feature type="transmembrane region" description="Helical" evidence="6">
    <location>
        <begin position="194"/>
        <end position="213"/>
    </location>
</feature>
<reference evidence="8" key="1">
    <citation type="submission" date="2021-03" db="EMBL/GenBank/DDBJ databases">
        <title>Comparative genomics and phylogenomic investigation of the class Geoglossomycetes provide insights into ecological specialization and systematics.</title>
        <authorList>
            <person name="Melie T."/>
            <person name="Pirro S."/>
            <person name="Miller A.N."/>
            <person name="Quandt A."/>
        </authorList>
    </citation>
    <scope>NUCLEOTIDE SEQUENCE</scope>
    <source>
        <strain evidence="8">GBOQ0MN5Z8</strain>
    </source>
</reference>
<comment type="subcellular location">
    <subcellularLocation>
        <location evidence="1">Membrane</location>
        <topology evidence="1">Multi-pass membrane protein</topology>
    </subcellularLocation>
</comment>
<dbReference type="InterPro" id="IPR036259">
    <property type="entry name" value="MFS_trans_sf"/>
</dbReference>
<evidence type="ECO:0000256" key="5">
    <source>
        <dbReference type="SAM" id="MobiDB-lite"/>
    </source>
</evidence>
<keyword evidence="4 6" id="KW-0472">Membrane</keyword>
<keyword evidence="3 6" id="KW-1133">Transmembrane helix</keyword>
<dbReference type="Proteomes" id="UP000698800">
    <property type="component" value="Unassembled WGS sequence"/>
</dbReference>
<dbReference type="FunFam" id="1.20.1720.10:FF:000024">
    <property type="entry name" value="MFS multidrug transporter, putative"/>
    <property type="match status" value="1"/>
</dbReference>
<dbReference type="GO" id="GO:0000329">
    <property type="term" value="C:fungal-type vacuole membrane"/>
    <property type="evidence" value="ECO:0007669"/>
    <property type="project" value="TreeGrafter"/>
</dbReference>
<dbReference type="Pfam" id="PF07690">
    <property type="entry name" value="MFS_1"/>
    <property type="match status" value="1"/>
</dbReference>